<accession>A0A0F8Z5C2</accession>
<protein>
    <submittedName>
        <fullName evidence="2">Uncharacterized protein</fullName>
    </submittedName>
</protein>
<feature type="compositionally biased region" description="Polar residues" evidence="1">
    <location>
        <begin position="1"/>
        <end position="17"/>
    </location>
</feature>
<organism evidence="2">
    <name type="scientific">marine sediment metagenome</name>
    <dbReference type="NCBI Taxonomy" id="412755"/>
    <lineage>
        <taxon>unclassified sequences</taxon>
        <taxon>metagenomes</taxon>
        <taxon>ecological metagenomes</taxon>
    </lineage>
</organism>
<evidence type="ECO:0000256" key="1">
    <source>
        <dbReference type="SAM" id="MobiDB-lite"/>
    </source>
</evidence>
<proteinExistence type="predicted"/>
<sequence>MTTTVNKSTTKPVTSGQPVEKGLEAKAIVAGEKPGKTSPPPPPTSDTIRSSGDPGVVWLRSTVREEQAGSCESNTET</sequence>
<comment type="caution">
    <text evidence="2">The sequence shown here is derived from an EMBL/GenBank/DDBJ whole genome shotgun (WGS) entry which is preliminary data.</text>
</comment>
<evidence type="ECO:0000313" key="2">
    <source>
        <dbReference type="EMBL" id="KKK61594.1"/>
    </source>
</evidence>
<reference evidence="2" key="1">
    <citation type="journal article" date="2015" name="Nature">
        <title>Complex archaea that bridge the gap between prokaryotes and eukaryotes.</title>
        <authorList>
            <person name="Spang A."/>
            <person name="Saw J.H."/>
            <person name="Jorgensen S.L."/>
            <person name="Zaremba-Niedzwiedzka K."/>
            <person name="Martijn J."/>
            <person name="Lind A.E."/>
            <person name="van Eijk R."/>
            <person name="Schleper C."/>
            <person name="Guy L."/>
            <person name="Ettema T.J."/>
        </authorList>
    </citation>
    <scope>NUCLEOTIDE SEQUENCE</scope>
</reference>
<dbReference type="EMBL" id="LAZR01062401">
    <property type="protein sequence ID" value="KKK61594.1"/>
    <property type="molecule type" value="Genomic_DNA"/>
</dbReference>
<gene>
    <name evidence="2" type="ORF">LCGC14_3012770</name>
</gene>
<feature type="region of interest" description="Disordered" evidence="1">
    <location>
        <begin position="1"/>
        <end position="55"/>
    </location>
</feature>
<name>A0A0F8Z5C2_9ZZZZ</name>
<dbReference type="AlphaFoldDB" id="A0A0F8Z5C2"/>